<feature type="domain" description="Helicase C-terminal" evidence="6">
    <location>
        <begin position="750"/>
        <end position="964"/>
    </location>
</feature>
<dbReference type="Proteomes" id="UP001497525">
    <property type="component" value="Unassembled WGS sequence"/>
</dbReference>
<keyword evidence="4" id="KW-0067">ATP-binding</keyword>
<evidence type="ECO:0000313" key="7">
    <source>
        <dbReference type="EMBL" id="CAL5139727.1"/>
    </source>
</evidence>
<gene>
    <name evidence="7" type="ORF">CDAUBV1_LOCUS14887</name>
</gene>
<dbReference type="Gene3D" id="2.60.40.150">
    <property type="entry name" value="C2 domain"/>
    <property type="match status" value="2"/>
</dbReference>
<protein>
    <recommendedName>
        <fullName evidence="9">Activating signal cointegrator 1 complex subunit 3</fullName>
    </recommendedName>
</protein>
<dbReference type="EMBL" id="CAXLJL010000634">
    <property type="protein sequence ID" value="CAL5139727.1"/>
    <property type="molecule type" value="Genomic_DNA"/>
</dbReference>
<dbReference type="GO" id="GO:0016787">
    <property type="term" value="F:hydrolase activity"/>
    <property type="evidence" value="ECO:0007669"/>
    <property type="project" value="UniProtKB-KW"/>
</dbReference>
<dbReference type="Gene3D" id="1.10.3380.10">
    <property type="entry name" value="Sec63 N-terminal domain-like domain"/>
    <property type="match status" value="2"/>
</dbReference>
<dbReference type="Pfam" id="PF23445">
    <property type="entry name" value="WHD_SNRNP200"/>
    <property type="match status" value="2"/>
</dbReference>
<dbReference type="FunFam" id="2.60.40.150:FF:000004">
    <property type="entry name" value="RNA helicase, activating signal cointegrator 1"/>
    <property type="match status" value="1"/>
</dbReference>
<dbReference type="InterPro" id="IPR014001">
    <property type="entry name" value="Helicase_ATP-bd"/>
</dbReference>
<sequence length="2296" mass="257646">MPQPTGAACDEFPKLTVLLQQFGRCDRPYEHNSDACCSLTEKLAYLAGSSLSNSKTLKLESLWGHLSSLLPPDTSPDNKSSLQKLLNLYIDACLQFVGKDTTDLSQFGCTAALLGFGRLGPIMLDLFERRVSVEDIHRHHLIQREKQAITNQLGGAGAQNLDEAWKLWCKSLADLLNHRALRNQGDELQGLMRKCRVATEDDSSSEATLPENLKIRPPTNAEYEKISRGVTLDWTALEANWNLIGHISHIIKSTIFAPPSGAENRSTTKMTSNSCTATEMFRSELSKSIADGSVSKTETDTSGSHSVAALIEQLAPSAENLNLSGEELVNMIFKLLQSSGQSPNEITNEICELIGWNDMDLVIPLVDRRDEWLNAYQSYKSSKANPPDGRKTPTTKTKNLVESLLNDPASVAVAREAQREQNRRETNERLRRAMKNGPTQPTRPRYPHVFDAALDFRDSVALSNSTKLQLPVGTDFKQLPQWDIVQFPCPSRPPGSVMNVERIKVSSMDSIGQKVFEGMNELNLIQSVVYPTAYYTSENLLVSAPTGAGKTNVALLSICQLLRSHLKPDSVLDLNAFKIVYLAPMKALAAELTATFSRRLAPLGVKVRECTGDMQLTKQEILETQMLVSTPEKWDVISRKGSGDATMVKLVKLLIIDEIHLLHEDRGAVIEVLVARTLRQVETSQTMIRLVGLSATLPNYEDVARFLHVNPYQGLFYFDDRFRPVPLRMSFIGVRGSGRTTQERNMNLACYEKVLEQVRNGEQVMVFVHARGDTFRTARYLRDTAQQEQTMDFFRPPKRPDSNLILKKMERSDDIVLRNLMPDGFACHHAGMLRYDRSLVERLFAEGHIRVLVCTATLAWGVNLPAHAVIIKGTRVYKAEKSDFTDLDILDVLQIFGRAGRPQFDSLGVATIITSLDKLDHYLRLITNQHPIESTLLRNLQDHLNAEIALGTITNVDEAVQWLGDTYLAIRLQKNPMHYGVPGNVSEIEFKLKIADYLREAIKSSAKDLDGAEMIRFEPQTGQLASTDRGRTASLYYIQFSTASMVRDSLEATMLTPELLSILSEATEFASMKVRDEEGEELNNLKKSSCHVAIRTPGTVDTDVPAKVNALLQGYISRRSPSCHSLASDMYYIQQNAGRLVRYLFEISLRQGWSQCSSTALHLARMIERRQWDEQTPLWQFSEASSVPLLQRVDELTLSIDRIRETDVNELAHLLHYRGRDGAKEVSRLASYLPRVQVTAETQPITRTILRVSLTLEPDFTWFDRWHGMQQNFWIWIEDPDQGCIYHSEYWTLTKRLYKSKDPISVTFTIPLFEPFPNQYITRVMSDQWLGADTVCPISFKRLILPPSDPPHTDLLGLQPLSVTALNNPQYEMLYNFTHFNPIQTQIFHTLYHQDVNVLLGAPTGSGKTVAAELAMFRVFDTDPKKKCVYIAPMKALVRERIEDWSERIGKRLGKRVVELTGDVTPDISQLLRADLIVTTPEKWDGISRSWQQRAYVRHIALIIIDEIHLLGEERGPVLEVLVSRANYIADQLGQSVRIVGLSTALSNAPDLACWLRVPTTMTSIAEVAAATGSGVGQIGRGMFNFRPSVRPVPLETHIQGYPGRHYCPRMATMNRPIYQAIGSHSPNKPVLIFVSSRRQTRLTGLDLVSFIAASGDSKKWLHMDPTEMEELASTVLDPNLRLTLSFGIGLHHAGLRARDRQITEELFGNQKIQILIATATLAWGVNFPAHLVIIKGTEYYDGKTKRYIDYPITDVLQMMGRAGRPQYDKEGKAVIMVQDTKKTFYKRFLYEPFPVESCLLQVLPDHLNAEVVAGTITSLQEALDYLTWTFFFRRLLANPSYYGLEDCQPNSVSSFLSSVVSKACNELLASSCLESAPDRPDGLVPTELGRLASFYYLSHKTILLFTERLRSDSTVHNLLEILASAHEYATFPVRHCEDDMNRQLAKLLPLPMIGPPDESKTKVHLLLQAHFSRLAELPVADYFTDTRSVLEQAGRILQAMLDASAQCGWLTTCLNCLILMQMIAQGLWVEDVGSSLLQLPSLHPNHLEHLRRPDRSYIDSLPELIDFVQTDGSRIDAMLSNSIRPEPLDRMKQVLRQFPLIEISLSLAGPDPVRDDFPTQSIRSIRLNRNGQSTSALTVFAETEYVLRVRLTLLNPRPRGSNQPVITAPSVKSKLHEGWVLLLGNSDMNKSSGGGLLALKRVPPKGVIRPRVAAAPGRSAADGHALSMAFQLPPPPPSPNAQIQPRQQHQITLFLMSDTYLGLDQQISILLEAIPSPIDTTAESELMEMYEEKDL</sequence>
<dbReference type="SUPFAM" id="SSF158702">
    <property type="entry name" value="Sec63 N-terminal domain-like"/>
    <property type="match status" value="2"/>
</dbReference>
<dbReference type="FunFam" id="3.40.50.300:FF:000062">
    <property type="entry name" value="U5 small nuclear ribonucleoprotein helicase"/>
    <property type="match status" value="1"/>
</dbReference>
<evidence type="ECO:0008006" key="9">
    <source>
        <dbReference type="Google" id="ProtNLM"/>
    </source>
</evidence>
<dbReference type="SUPFAM" id="SSF81296">
    <property type="entry name" value="E set domains"/>
    <property type="match status" value="1"/>
</dbReference>
<dbReference type="GO" id="GO:0004386">
    <property type="term" value="F:helicase activity"/>
    <property type="evidence" value="ECO:0007669"/>
    <property type="project" value="UniProtKB-KW"/>
</dbReference>
<dbReference type="InterPro" id="IPR003593">
    <property type="entry name" value="AAA+_ATPase"/>
</dbReference>
<keyword evidence="3" id="KW-0347">Helicase</keyword>
<dbReference type="GO" id="GO:0005524">
    <property type="term" value="F:ATP binding"/>
    <property type="evidence" value="ECO:0007669"/>
    <property type="project" value="UniProtKB-KW"/>
</dbReference>
<dbReference type="InterPro" id="IPR035892">
    <property type="entry name" value="C2_domain_sf"/>
</dbReference>
<feature type="domain" description="Helicase C-terminal" evidence="6">
    <location>
        <begin position="1617"/>
        <end position="1812"/>
    </location>
</feature>
<dbReference type="Pfam" id="PF00271">
    <property type="entry name" value="Helicase_C"/>
    <property type="match status" value="2"/>
</dbReference>
<dbReference type="GO" id="GO:0003676">
    <property type="term" value="F:nucleic acid binding"/>
    <property type="evidence" value="ECO:0007669"/>
    <property type="project" value="InterPro"/>
</dbReference>
<comment type="caution">
    <text evidence="7">The sequence shown here is derived from an EMBL/GenBank/DDBJ whole genome shotgun (WGS) entry which is preliminary data.</text>
</comment>
<dbReference type="InterPro" id="IPR050474">
    <property type="entry name" value="Hel308_SKI2-like"/>
</dbReference>
<dbReference type="InterPro" id="IPR057842">
    <property type="entry name" value="WH_MER3"/>
</dbReference>
<dbReference type="PIRSF" id="PIRSF039073">
    <property type="entry name" value="BRR2"/>
    <property type="match status" value="1"/>
</dbReference>
<dbReference type="SMART" id="SM00973">
    <property type="entry name" value="Sec63"/>
    <property type="match status" value="2"/>
</dbReference>
<dbReference type="FunFam" id="1.10.10.10:FF:000012">
    <property type="entry name" value="U5 small nuclear ribonucleoprotein helicase"/>
    <property type="match status" value="2"/>
</dbReference>
<evidence type="ECO:0000259" key="5">
    <source>
        <dbReference type="PROSITE" id="PS51192"/>
    </source>
</evidence>
<dbReference type="FunFam" id="1.10.3380.10:FF:000002">
    <property type="entry name" value="Activating signal cointegrator 1 complex subunit 3"/>
    <property type="match status" value="1"/>
</dbReference>
<organism evidence="7 8">
    <name type="scientific">Calicophoron daubneyi</name>
    <name type="common">Rumen fluke</name>
    <name type="synonym">Paramphistomum daubneyi</name>
    <dbReference type="NCBI Taxonomy" id="300641"/>
    <lineage>
        <taxon>Eukaryota</taxon>
        <taxon>Metazoa</taxon>
        <taxon>Spiralia</taxon>
        <taxon>Lophotrochozoa</taxon>
        <taxon>Platyhelminthes</taxon>
        <taxon>Trematoda</taxon>
        <taxon>Digenea</taxon>
        <taxon>Plagiorchiida</taxon>
        <taxon>Pronocephalata</taxon>
        <taxon>Paramphistomoidea</taxon>
        <taxon>Paramphistomidae</taxon>
        <taxon>Calicophoron</taxon>
    </lineage>
</organism>
<dbReference type="FunFam" id="3.40.50.300:FF:000102">
    <property type="entry name" value="RNA helicase, activating signal cointegrator 1"/>
    <property type="match status" value="1"/>
</dbReference>
<name>A0AAV2TTH9_CALDB</name>
<accession>A0AAV2TTH9</accession>
<dbReference type="SUPFAM" id="SSF52540">
    <property type="entry name" value="P-loop containing nucleoside triphosphate hydrolases"/>
    <property type="match status" value="4"/>
</dbReference>
<dbReference type="GO" id="GO:0032991">
    <property type="term" value="C:protein-containing complex"/>
    <property type="evidence" value="ECO:0007669"/>
    <property type="project" value="UniProtKB-ARBA"/>
</dbReference>
<dbReference type="InterPro" id="IPR004179">
    <property type="entry name" value="Sec63-dom"/>
</dbReference>
<reference evidence="7" key="1">
    <citation type="submission" date="2024-06" db="EMBL/GenBank/DDBJ databases">
        <authorList>
            <person name="Liu X."/>
            <person name="Lenzi L."/>
            <person name="Haldenby T S."/>
            <person name="Uol C."/>
        </authorList>
    </citation>
    <scope>NUCLEOTIDE SEQUENCE</scope>
</reference>
<dbReference type="SMART" id="SM00487">
    <property type="entry name" value="DEXDc"/>
    <property type="match status" value="2"/>
</dbReference>
<evidence type="ECO:0000256" key="2">
    <source>
        <dbReference type="ARBA" id="ARBA00022801"/>
    </source>
</evidence>
<proteinExistence type="predicted"/>
<dbReference type="FunFam" id="3.40.50.300:FF:000231">
    <property type="entry name" value="Activating signal cointegrator 1 complex subunit 3"/>
    <property type="match status" value="1"/>
</dbReference>
<feature type="domain" description="Helicase ATP-binding" evidence="5">
    <location>
        <begin position="531"/>
        <end position="715"/>
    </location>
</feature>
<dbReference type="PROSITE" id="PS51194">
    <property type="entry name" value="HELICASE_CTER"/>
    <property type="match status" value="2"/>
</dbReference>
<dbReference type="Pfam" id="PF00270">
    <property type="entry name" value="DEAD"/>
    <property type="match status" value="2"/>
</dbReference>
<dbReference type="SMART" id="SM00382">
    <property type="entry name" value="AAA"/>
    <property type="match status" value="2"/>
</dbReference>
<dbReference type="Gene3D" id="3.40.50.300">
    <property type="entry name" value="P-loop containing nucleotide triphosphate hydrolases"/>
    <property type="match status" value="4"/>
</dbReference>
<dbReference type="InterPro" id="IPR027417">
    <property type="entry name" value="P-loop_NTPase"/>
</dbReference>
<evidence type="ECO:0000256" key="4">
    <source>
        <dbReference type="ARBA" id="ARBA00022840"/>
    </source>
</evidence>
<dbReference type="Gene3D" id="1.10.10.10">
    <property type="entry name" value="Winged helix-like DNA-binding domain superfamily/Winged helix DNA-binding domain"/>
    <property type="match status" value="2"/>
</dbReference>
<evidence type="ECO:0000259" key="6">
    <source>
        <dbReference type="PROSITE" id="PS51194"/>
    </source>
</evidence>
<dbReference type="Pfam" id="PF02889">
    <property type="entry name" value="Sec63"/>
    <property type="match status" value="2"/>
</dbReference>
<feature type="domain" description="Helicase ATP-binding" evidence="5">
    <location>
        <begin position="1389"/>
        <end position="1564"/>
    </location>
</feature>
<dbReference type="CDD" id="cd18795">
    <property type="entry name" value="SF2_C_Ski2"/>
    <property type="match status" value="2"/>
</dbReference>
<evidence type="ECO:0000313" key="8">
    <source>
        <dbReference type="Proteomes" id="UP001497525"/>
    </source>
</evidence>
<dbReference type="SUPFAM" id="SSF46785">
    <property type="entry name" value="Winged helix' DNA-binding domain"/>
    <property type="match status" value="2"/>
</dbReference>
<dbReference type="PROSITE" id="PS51192">
    <property type="entry name" value="HELICASE_ATP_BIND_1"/>
    <property type="match status" value="2"/>
</dbReference>
<keyword evidence="1" id="KW-0547">Nucleotide-binding</keyword>
<evidence type="ECO:0000256" key="1">
    <source>
        <dbReference type="ARBA" id="ARBA00022741"/>
    </source>
</evidence>
<dbReference type="PANTHER" id="PTHR47961:SF13">
    <property type="entry name" value="ACTIVATING SIGNAL COINTEGRATOR 1 COMPLEX SUBUNIT 3"/>
    <property type="match status" value="1"/>
</dbReference>
<dbReference type="PANTHER" id="PTHR47961">
    <property type="entry name" value="DNA POLYMERASE THETA, PUTATIVE (AFU_ORTHOLOGUE AFUA_1G05260)-RELATED"/>
    <property type="match status" value="1"/>
</dbReference>
<dbReference type="InterPro" id="IPR014756">
    <property type="entry name" value="Ig_E-set"/>
</dbReference>
<dbReference type="InterPro" id="IPR036390">
    <property type="entry name" value="WH_DNA-bd_sf"/>
</dbReference>
<dbReference type="InterPro" id="IPR036388">
    <property type="entry name" value="WH-like_DNA-bd_sf"/>
</dbReference>
<keyword evidence="2" id="KW-0378">Hydrolase</keyword>
<dbReference type="InterPro" id="IPR001650">
    <property type="entry name" value="Helicase_C-like"/>
</dbReference>
<dbReference type="SMART" id="SM00490">
    <property type="entry name" value="HELICc"/>
    <property type="match status" value="2"/>
</dbReference>
<dbReference type="CDD" id="cd18020">
    <property type="entry name" value="DEXHc_ASCC3_1"/>
    <property type="match status" value="1"/>
</dbReference>
<evidence type="ECO:0000256" key="3">
    <source>
        <dbReference type="ARBA" id="ARBA00022806"/>
    </source>
</evidence>
<dbReference type="InterPro" id="IPR011545">
    <property type="entry name" value="DEAD/DEAH_box_helicase_dom"/>
</dbReference>
<dbReference type="FunFam" id="3.40.50.300:FF:000198">
    <property type="entry name" value="Activating signal cointegrator 1 complex subunit"/>
    <property type="match status" value="1"/>
</dbReference>